<dbReference type="PANTHER" id="PTHR42918">
    <property type="entry name" value="LYSYL-TRNA SYNTHETASE"/>
    <property type="match status" value="1"/>
</dbReference>
<feature type="binding site" evidence="9">
    <location>
        <position position="419"/>
    </location>
    <ligand>
        <name>Mg(2+)</name>
        <dbReference type="ChEBI" id="CHEBI:18420"/>
        <label>1</label>
    </ligand>
</feature>
<dbReference type="NCBIfam" id="TIGR00499">
    <property type="entry name" value="lysS_bact"/>
    <property type="match status" value="1"/>
</dbReference>
<sequence>MTKPVLQQDFDDLPEQLRIRHEKRAKLLADGIEPYPVSFPRTTTLAKLKALYPDLPPDTAAGERASVTGRVIFVRNTGKLCFATLRDGDGTELQAMLSLDKVGADALEQWKRVVDLGDLVGVEGDVATSRRGELSIMVERFVITAKSLRPLPVAHKPMGEETRIRQRYVDLIVRPEAREVVRVRSGTVRSIRDFLHARDFVEIETPMLQQMHGGATARPFKTHSNALDIDLYLRIAPELYLKRAMVGGIDKVFEINRNFRNEGADSSHSPEFAMLEAYEAYGDYNTMADLTRGFVQNAAYSVFGGHVVTHHDGTEHDLGGNWREITLFGSLSEALGAEVTIRTPYPELVKYAEAHDLHVDPLWGPGKLAEELFEELVVPGLIAPTFVRDYPEETSPLTRAHRTEPGLTEKWDLYVQGFELGTAYSELVDPVVQRERLVAQALLGAKGDDEAMQLDEDFLRAMEYGMPPMGGMGMGIDRLLMALTGLGIRETILFPMVKPE</sequence>
<dbReference type="InterPro" id="IPR044136">
    <property type="entry name" value="Lys-tRNA-ligase_II_N"/>
</dbReference>
<accession>A0A8J7KMI9</accession>
<dbReference type="GO" id="GO:0004824">
    <property type="term" value="F:lysine-tRNA ligase activity"/>
    <property type="evidence" value="ECO:0007669"/>
    <property type="project" value="UniProtKB-UniRule"/>
</dbReference>
<dbReference type="HAMAP" id="MF_00252">
    <property type="entry name" value="Lys_tRNA_synth_class2"/>
    <property type="match status" value="1"/>
</dbReference>
<evidence type="ECO:0000313" key="13">
    <source>
        <dbReference type="Proteomes" id="UP000622552"/>
    </source>
</evidence>
<evidence type="ECO:0000256" key="4">
    <source>
        <dbReference type="ARBA" id="ARBA00022741"/>
    </source>
</evidence>
<dbReference type="Pfam" id="PF01336">
    <property type="entry name" value="tRNA_anti-codon"/>
    <property type="match status" value="1"/>
</dbReference>
<evidence type="ECO:0000256" key="7">
    <source>
        <dbReference type="ARBA" id="ARBA00023146"/>
    </source>
</evidence>
<keyword evidence="9 10" id="KW-0460">Magnesium</keyword>
<comment type="similarity">
    <text evidence="1 9">Belongs to the class-II aminoacyl-tRNA synthetase family.</text>
</comment>
<dbReference type="Pfam" id="PF00152">
    <property type="entry name" value="tRNA-synt_2"/>
    <property type="match status" value="1"/>
</dbReference>
<dbReference type="Gene3D" id="3.30.930.10">
    <property type="entry name" value="Bira Bifunctional Protein, Domain 2"/>
    <property type="match status" value="1"/>
</dbReference>
<dbReference type="RefSeq" id="WP_197005887.1">
    <property type="nucleotide sequence ID" value="NZ_BONS01000012.1"/>
</dbReference>
<gene>
    <name evidence="9" type="primary">lysS</name>
    <name evidence="12" type="ORF">IW245_005400</name>
</gene>
<keyword evidence="9" id="KW-0963">Cytoplasm</keyword>
<dbReference type="SUPFAM" id="SSF50249">
    <property type="entry name" value="Nucleic acid-binding proteins"/>
    <property type="match status" value="1"/>
</dbReference>
<evidence type="ECO:0000256" key="2">
    <source>
        <dbReference type="ARBA" id="ARBA00022598"/>
    </source>
</evidence>
<evidence type="ECO:0000256" key="6">
    <source>
        <dbReference type="ARBA" id="ARBA00022917"/>
    </source>
</evidence>
<feature type="binding site" evidence="9">
    <location>
        <position position="419"/>
    </location>
    <ligand>
        <name>Mg(2+)</name>
        <dbReference type="ChEBI" id="CHEBI:18420"/>
        <label>2</label>
    </ligand>
</feature>
<keyword evidence="13" id="KW-1185">Reference proteome</keyword>
<comment type="catalytic activity">
    <reaction evidence="8 9 10">
        <text>tRNA(Lys) + L-lysine + ATP = L-lysyl-tRNA(Lys) + AMP + diphosphate</text>
        <dbReference type="Rhea" id="RHEA:20792"/>
        <dbReference type="Rhea" id="RHEA-COMP:9696"/>
        <dbReference type="Rhea" id="RHEA-COMP:9697"/>
        <dbReference type="ChEBI" id="CHEBI:30616"/>
        <dbReference type="ChEBI" id="CHEBI:32551"/>
        <dbReference type="ChEBI" id="CHEBI:33019"/>
        <dbReference type="ChEBI" id="CHEBI:78442"/>
        <dbReference type="ChEBI" id="CHEBI:78529"/>
        <dbReference type="ChEBI" id="CHEBI:456215"/>
        <dbReference type="EC" id="6.1.1.6"/>
    </reaction>
</comment>
<keyword evidence="4 9" id="KW-0547">Nucleotide-binding</keyword>
<dbReference type="InterPro" id="IPR018149">
    <property type="entry name" value="Lys-tRNA-synth_II_C"/>
</dbReference>
<comment type="subunit">
    <text evidence="9">Homodimer.</text>
</comment>
<dbReference type="EC" id="6.1.1.6" evidence="9"/>
<comment type="cofactor">
    <cofactor evidence="9 10">
        <name>Mg(2+)</name>
        <dbReference type="ChEBI" id="CHEBI:18420"/>
    </cofactor>
    <text evidence="9 10">Binds 3 Mg(2+) ions per subunit.</text>
</comment>
<dbReference type="InterPro" id="IPR045864">
    <property type="entry name" value="aa-tRNA-synth_II/BPL/LPL"/>
</dbReference>
<dbReference type="SUPFAM" id="SSF55681">
    <property type="entry name" value="Class II aaRS and biotin synthetases"/>
    <property type="match status" value="1"/>
</dbReference>
<keyword evidence="5 9" id="KW-0067">ATP-binding</keyword>
<dbReference type="AlphaFoldDB" id="A0A8J7KMI9"/>
<dbReference type="GO" id="GO:0000287">
    <property type="term" value="F:magnesium ion binding"/>
    <property type="evidence" value="ECO:0007669"/>
    <property type="project" value="UniProtKB-UniRule"/>
</dbReference>
<dbReference type="EMBL" id="JADOUF010000001">
    <property type="protein sequence ID" value="MBG6139206.1"/>
    <property type="molecule type" value="Genomic_DNA"/>
</dbReference>
<dbReference type="Gene3D" id="2.40.50.140">
    <property type="entry name" value="Nucleic acid-binding proteins"/>
    <property type="match status" value="1"/>
</dbReference>
<name>A0A8J7KMI9_9ACTN</name>
<reference evidence="12" key="1">
    <citation type="submission" date="2020-11" db="EMBL/GenBank/DDBJ databases">
        <title>Sequencing the genomes of 1000 actinobacteria strains.</title>
        <authorList>
            <person name="Klenk H.-P."/>
        </authorList>
    </citation>
    <scope>NUCLEOTIDE SEQUENCE</scope>
    <source>
        <strain evidence="12">DSM 45356</strain>
    </source>
</reference>
<dbReference type="NCBIfam" id="NF001756">
    <property type="entry name" value="PRK00484.1"/>
    <property type="match status" value="1"/>
</dbReference>
<organism evidence="12 13">
    <name type="scientific">Longispora fulva</name>
    <dbReference type="NCBI Taxonomy" id="619741"/>
    <lineage>
        <taxon>Bacteria</taxon>
        <taxon>Bacillati</taxon>
        <taxon>Actinomycetota</taxon>
        <taxon>Actinomycetes</taxon>
        <taxon>Micromonosporales</taxon>
        <taxon>Micromonosporaceae</taxon>
        <taxon>Longispora</taxon>
    </lineage>
</organism>
<dbReference type="Proteomes" id="UP000622552">
    <property type="component" value="Unassembled WGS sequence"/>
</dbReference>
<evidence type="ECO:0000256" key="1">
    <source>
        <dbReference type="ARBA" id="ARBA00008226"/>
    </source>
</evidence>
<evidence type="ECO:0000259" key="11">
    <source>
        <dbReference type="PROSITE" id="PS50862"/>
    </source>
</evidence>
<dbReference type="FunFam" id="2.40.50.140:FF:000024">
    <property type="entry name" value="Lysine--tRNA ligase"/>
    <property type="match status" value="1"/>
</dbReference>
<dbReference type="InterPro" id="IPR004365">
    <property type="entry name" value="NA-bd_OB_tRNA"/>
</dbReference>
<dbReference type="CDD" id="cd04322">
    <property type="entry name" value="LysRS_N"/>
    <property type="match status" value="1"/>
</dbReference>
<dbReference type="PANTHER" id="PTHR42918:SF15">
    <property type="entry name" value="LYSINE--TRNA LIGASE, CHLOROPLASTIC_MITOCHONDRIAL"/>
    <property type="match status" value="1"/>
</dbReference>
<keyword evidence="2 9" id="KW-0436">Ligase</keyword>
<protein>
    <recommendedName>
        <fullName evidence="9">Lysine--tRNA ligase</fullName>
        <ecNumber evidence="9">6.1.1.6</ecNumber>
    </recommendedName>
    <alternativeName>
        <fullName evidence="9">Lysyl-tRNA synthetase</fullName>
        <shortName evidence="9">LysRS</shortName>
    </alternativeName>
</protein>
<dbReference type="PROSITE" id="PS50862">
    <property type="entry name" value="AA_TRNA_LIGASE_II"/>
    <property type="match status" value="1"/>
</dbReference>
<dbReference type="InterPro" id="IPR004364">
    <property type="entry name" value="Aa-tRNA-synt_II"/>
</dbReference>
<dbReference type="GO" id="GO:0006430">
    <property type="term" value="P:lysyl-tRNA aminoacylation"/>
    <property type="evidence" value="ECO:0007669"/>
    <property type="project" value="UniProtKB-UniRule"/>
</dbReference>
<feature type="binding site" evidence="9">
    <location>
        <position position="412"/>
    </location>
    <ligand>
        <name>Mg(2+)</name>
        <dbReference type="ChEBI" id="CHEBI:18420"/>
        <label>1</label>
    </ligand>
</feature>
<comment type="subcellular location">
    <subcellularLocation>
        <location evidence="9">Cytoplasm</location>
    </subcellularLocation>
</comment>
<comment type="caution">
    <text evidence="12">The sequence shown here is derived from an EMBL/GenBank/DDBJ whole genome shotgun (WGS) entry which is preliminary data.</text>
</comment>
<proteinExistence type="inferred from homology"/>
<keyword evidence="3 9" id="KW-0479">Metal-binding</keyword>
<dbReference type="InterPro" id="IPR006195">
    <property type="entry name" value="aa-tRNA-synth_II"/>
</dbReference>
<dbReference type="GO" id="GO:0000049">
    <property type="term" value="F:tRNA binding"/>
    <property type="evidence" value="ECO:0007669"/>
    <property type="project" value="TreeGrafter"/>
</dbReference>
<evidence type="ECO:0000256" key="8">
    <source>
        <dbReference type="ARBA" id="ARBA00048573"/>
    </source>
</evidence>
<feature type="domain" description="Aminoacyl-transfer RNA synthetases class-II family profile" evidence="11">
    <location>
        <begin position="182"/>
        <end position="499"/>
    </location>
</feature>
<dbReference type="GO" id="GO:0005829">
    <property type="term" value="C:cytosol"/>
    <property type="evidence" value="ECO:0007669"/>
    <property type="project" value="TreeGrafter"/>
</dbReference>
<evidence type="ECO:0000256" key="3">
    <source>
        <dbReference type="ARBA" id="ARBA00022723"/>
    </source>
</evidence>
<evidence type="ECO:0000256" key="5">
    <source>
        <dbReference type="ARBA" id="ARBA00022840"/>
    </source>
</evidence>
<dbReference type="PRINTS" id="PR00982">
    <property type="entry name" value="TRNASYNTHLYS"/>
</dbReference>
<dbReference type="InterPro" id="IPR002313">
    <property type="entry name" value="Lys-tRNA-ligase_II"/>
</dbReference>
<evidence type="ECO:0000256" key="9">
    <source>
        <dbReference type="HAMAP-Rule" id="MF_00252"/>
    </source>
</evidence>
<keyword evidence="6 9" id="KW-0648">Protein biosynthesis</keyword>
<keyword evidence="7 9" id="KW-0030">Aminoacyl-tRNA synthetase</keyword>
<evidence type="ECO:0000313" key="12">
    <source>
        <dbReference type="EMBL" id="MBG6139206.1"/>
    </source>
</evidence>
<evidence type="ECO:0000256" key="10">
    <source>
        <dbReference type="RuleBase" id="RU000336"/>
    </source>
</evidence>
<dbReference type="InterPro" id="IPR012340">
    <property type="entry name" value="NA-bd_OB-fold"/>
</dbReference>
<dbReference type="GO" id="GO:0005524">
    <property type="term" value="F:ATP binding"/>
    <property type="evidence" value="ECO:0007669"/>
    <property type="project" value="UniProtKB-UniRule"/>
</dbReference>